<dbReference type="InterPro" id="IPR037802">
    <property type="entry name" value="SGF29"/>
</dbReference>
<feature type="domain" description="SGF29 C-terminal" evidence="2">
    <location>
        <begin position="1"/>
        <end position="217"/>
    </location>
</feature>
<feature type="region of interest" description="Disordered" evidence="1">
    <location>
        <begin position="219"/>
        <end position="251"/>
    </location>
</feature>
<dbReference type="InterPro" id="IPR010750">
    <property type="entry name" value="SGF29_tudor-like_dom"/>
</dbReference>
<dbReference type="Pfam" id="PF07039">
    <property type="entry name" value="SGF29_Tudor"/>
    <property type="match status" value="1"/>
</dbReference>
<dbReference type="Proteomes" id="UP001201812">
    <property type="component" value="Unassembled WGS sequence"/>
</dbReference>
<dbReference type="PROSITE" id="PS51518">
    <property type="entry name" value="SGF29_C"/>
    <property type="match status" value="1"/>
</dbReference>
<reference evidence="3" key="1">
    <citation type="submission" date="2022-01" db="EMBL/GenBank/DDBJ databases">
        <title>Genome Sequence Resource for Two Populations of Ditylenchus destructor, the Migratory Endoparasitic Phytonematode.</title>
        <authorList>
            <person name="Zhang H."/>
            <person name="Lin R."/>
            <person name="Xie B."/>
        </authorList>
    </citation>
    <scope>NUCLEOTIDE SEQUENCE</scope>
    <source>
        <strain evidence="3">BazhouSP</strain>
    </source>
</reference>
<evidence type="ECO:0000313" key="3">
    <source>
        <dbReference type="EMBL" id="KAI1693939.1"/>
    </source>
</evidence>
<evidence type="ECO:0000256" key="1">
    <source>
        <dbReference type="SAM" id="MobiDB-lite"/>
    </source>
</evidence>
<evidence type="ECO:0000259" key="2">
    <source>
        <dbReference type="PROSITE" id="PS51518"/>
    </source>
</evidence>
<dbReference type="Gene3D" id="2.30.30.140">
    <property type="match status" value="1"/>
</dbReference>
<dbReference type="AlphaFoldDB" id="A0AAD4MKW8"/>
<proteinExistence type="predicted"/>
<sequence>MLLYSRTTLTAEQRGAGGATSSRVLCVIAKQSEKILASDLYLIDFIGESDKDKAQAEISRSKLIPLPRYRAHPKYHRDAFFPKDAIVLAKWPTSTVFYKAFVVDIRGLRRGPRHKSRIFRISSSHIFRQKQSLSARPVPIDSSHREESIDISHGQIRVPTGNLPFYVTHVTHSTPSDQEETYHVNFDFELEEEFVDEFTSPEVPQMFVINYVEMAKDDKPNSAVPNTAANEHSEPQSAVGGEAETTSNAKNVDLELEEKIGDVSELCFTTAKSRTENHHDNDFCYVNQESAAGGGAKKTSASKNDASVLQIGGKSELPIVTAKSRTETHHDNDFSDVNDEDGRDAALVNILVILEYVL</sequence>
<name>A0AAD4MKW8_9BILA</name>
<keyword evidence="4" id="KW-1185">Reference proteome</keyword>
<dbReference type="EMBL" id="JAKKPZ010000570">
    <property type="protein sequence ID" value="KAI1693939.1"/>
    <property type="molecule type" value="Genomic_DNA"/>
</dbReference>
<comment type="caution">
    <text evidence="3">The sequence shown here is derived from an EMBL/GenBank/DDBJ whole genome shotgun (WGS) entry which is preliminary data.</text>
</comment>
<organism evidence="3 4">
    <name type="scientific">Ditylenchus destructor</name>
    <dbReference type="NCBI Taxonomy" id="166010"/>
    <lineage>
        <taxon>Eukaryota</taxon>
        <taxon>Metazoa</taxon>
        <taxon>Ecdysozoa</taxon>
        <taxon>Nematoda</taxon>
        <taxon>Chromadorea</taxon>
        <taxon>Rhabditida</taxon>
        <taxon>Tylenchina</taxon>
        <taxon>Tylenchomorpha</taxon>
        <taxon>Sphaerularioidea</taxon>
        <taxon>Anguinidae</taxon>
        <taxon>Anguininae</taxon>
        <taxon>Ditylenchus</taxon>
    </lineage>
</organism>
<evidence type="ECO:0000313" key="4">
    <source>
        <dbReference type="Proteomes" id="UP001201812"/>
    </source>
</evidence>
<dbReference type="GO" id="GO:0000124">
    <property type="term" value="C:SAGA complex"/>
    <property type="evidence" value="ECO:0007669"/>
    <property type="project" value="InterPro"/>
</dbReference>
<gene>
    <name evidence="3" type="ORF">DdX_20373</name>
</gene>
<dbReference type="PANTHER" id="PTHR21539:SF0">
    <property type="entry name" value="SAGA-ASSOCIATED FACTOR 29"/>
    <property type="match status" value="1"/>
</dbReference>
<dbReference type="PANTHER" id="PTHR21539">
    <property type="entry name" value="SAGA-ASSOCIATED FACTOR 29"/>
    <property type="match status" value="1"/>
</dbReference>
<accession>A0AAD4MKW8</accession>
<protein>
    <submittedName>
        <fullName evidence="3">SGF29 tudor-like domain-containing protein</fullName>
    </submittedName>
</protein>